<dbReference type="PANTHER" id="PTHR36395:SF1">
    <property type="entry name" value="RING-H2 ZINC FINGER PROTEIN"/>
    <property type="match status" value="1"/>
</dbReference>
<dbReference type="Proteomes" id="UP000249390">
    <property type="component" value="Unassembled WGS sequence"/>
</dbReference>
<proteinExistence type="predicted"/>
<dbReference type="AlphaFoldDB" id="A0A328DKV6"/>
<evidence type="ECO:0000313" key="2">
    <source>
        <dbReference type="Proteomes" id="UP000249390"/>
    </source>
</evidence>
<reference evidence="1 2" key="1">
    <citation type="submission" date="2018-06" db="EMBL/GenBank/DDBJ databases">
        <title>The Genome of Cuscuta australis (Dodder) Provides Insight into the Evolution of Plant Parasitism.</title>
        <authorList>
            <person name="Liu H."/>
        </authorList>
    </citation>
    <scope>NUCLEOTIDE SEQUENCE [LARGE SCALE GENOMIC DNA]</scope>
    <source>
        <strain evidence="2">cv. Yunnan</strain>
        <tissue evidence="1">Vines</tissue>
    </source>
</reference>
<sequence>MFLPASNGLRNPSLIFPTPQSLSDWLIPRLPSDSFASWGVKPGTKNVINLWIEISEGETSLSDSVPPIRMLEVVVVRVIRKDNKVLVESHQELSDGSVRSRGRPLSEKMKPCESVEAAVLRAIREELGQIVGRGSDFKEIVRIRPNSYAKKVEERVSVSYPGLPARYVLHTIDATVEGLPEGDFWTEEVEECEGLGDRGVAEGAITCKKHVWKWVDSYSV</sequence>
<keyword evidence="2" id="KW-1185">Reference proteome</keyword>
<evidence type="ECO:0008006" key="3">
    <source>
        <dbReference type="Google" id="ProtNLM"/>
    </source>
</evidence>
<dbReference type="PANTHER" id="PTHR36395">
    <property type="entry name" value="RING-H2 ZINC FINGER PROTEIN"/>
    <property type="match status" value="1"/>
</dbReference>
<gene>
    <name evidence="1" type="ORF">DM860_015325</name>
</gene>
<name>A0A328DKV6_9ASTE</name>
<accession>A0A328DKV6</accession>
<organism evidence="1 2">
    <name type="scientific">Cuscuta australis</name>
    <dbReference type="NCBI Taxonomy" id="267555"/>
    <lineage>
        <taxon>Eukaryota</taxon>
        <taxon>Viridiplantae</taxon>
        <taxon>Streptophyta</taxon>
        <taxon>Embryophyta</taxon>
        <taxon>Tracheophyta</taxon>
        <taxon>Spermatophyta</taxon>
        <taxon>Magnoliopsida</taxon>
        <taxon>eudicotyledons</taxon>
        <taxon>Gunneridae</taxon>
        <taxon>Pentapetalae</taxon>
        <taxon>asterids</taxon>
        <taxon>lamiids</taxon>
        <taxon>Solanales</taxon>
        <taxon>Convolvulaceae</taxon>
        <taxon>Cuscuteae</taxon>
        <taxon>Cuscuta</taxon>
        <taxon>Cuscuta subgen. Grammica</taxon>
        <taxon>Cuscuta sect. Cleistogrammica</taxon>
    </lineage>
</organism>
<dbReference type="EMBL" id="NQVE01000123">
    <property type="protein sequence ID" value="RAL46332.1"/>
    <property type="molecule type" value="Genomic_DNA"/>
</dbReference>
<protein>
    <recommendedName>
        <fullName evidence="3">Nudix hydrolase domain-containing protein</fullName>
    </recommendedName>
</protein>
<comment type="caution">
    <text evidence="1">The sequence shown here is derived from an EMBL/GenBank/DDBJ whole genome shotgun (WGS) entry which is preliminary data.</text>
</comment>
<evidence type="ECO:0000313" key="1">
    <source>
        <dbReference type="EMBL" id="RAL46332.1"/>
    </source>
</evidence>